<dbReference type="EMBL" id="VSSQ01003958">
    <property type="protein sequence ID" value="MPM23111.1"/>
    <property type="molecule type" value="Genomic_DNA"/>
</dbReference>
<keyword evidence="2" id="KW-0472">Membrane</keyword>
<dbReference type="Gene3D" id="1.10.260.40">
    <property type="entry name" value="lambda repressor-like DNA-binding domains"/>
    <property type="match status" value="1"/>
</dbReference>
<dbReference type="CDD" id="cd00093">
    <property type="entry name" value="HTH_XRE"/>
    <property type="match status" value="1"/>
</dbReference>
<keyword evidence="2" id="KW-0812">Transmembrane</keyword>
<organism evidence="4">
    <name type="scientific">bioreactor metagenome</name>
    <dbReference type="NCBI Taxonomy" id="1076179"/>
    <lineage>
        <taxon>unclassified sequences</taxon>
        <taxon>metagenomes</taxon>
        <taxon>ecological metagenomes</taxon>
    </lineage>
</organism>
<keyword evidence="1" id="KW-0238">DNA-binding</keyword>
<feature type="domain" description="HTH cro/C1-type" evidence="3">
    <location>
        <begin position="13"/>
        <end position="67"/>
    </location>
</feature>
<feature type="transmembrane region" description="Helical" evidence="2">
    <location>
        <begin position="129"/>
        <end position="156"/>
    </location>
</feature>
<evidence type="ECO:0000256" key="1">
    <source>
        <dbReference type="ARBA" id="ARBA00023125"/>
    </source>
</evidence>
<dbReference type="SMART" id="SM00530">
    <property type="entry name" value="HTH_XRE"/>
    <property type="match status" value="1"/>
</dbReference>
<protein>
    <recommendedName>
        <fullName evidence="3">HTH cro/C1-type domain-containing protein</fullName>
    </recommendedName>
</protein>
<name>A0A644Y592_9ZZZZ</name>
<dbReference type="Pfam" id="PF01381">
    <property type="entry name" value="HTH_3"/>
    <property type="match status" value="1"/>
</dbReference>
<sequence length="158" mass="18212">MHTEVVTGMNHILKKLRKEHHYTQEDLAVKLHVSRQTISNWETGRTTPDIHSIKLLTDIYGSDLLTIFDANDPEPHSDEHPIIQNEAVKNDRLTNFFVIFLNFISMFIPLAAILSLYIVMQWREKIPAILFKISCGYLTIISSINVFVLIAVLIYFST</sequence>
<dbReference type="GO" id="GO:0003677">
    <property type="term" value="F:DNA binding"/>
    <property type="evidence" value="ECO:0007669"/>
    <property type="project" value="UniProtKB-KW"/>
</dbReference>
<dbReference type="PANTHER" id="PTHR46558">
    <property type="entry name" value="TRACRIPTIONAL REGULATORY PROTEIN-RELATED-RELATED"/>
    <property type="match status" value="1"/>
</dbReference>
<feature type="transmembrane region" description="Helical" evidence="2">
    <location>
        <begin position="96"/>
        <end position="117"/>
    </location>
</feature>
<evidence type="ECO:0000259" key="3">
    <source>
        <dbReference type="PROSITE" id="PS50943"/>
    </source>
</evidence>
<dbReference type="PANTHER" id="PTHR46558:SF4">
    <property type="entry name" value="DNA-BIDING PHAGE PROTEIN"/>
    <property type="match status" value="1"/>
</dbReference>
<dbReference type="InterPro" id="IPR001387">
    <property type="entry name" value="Cro/C1-type_HTH"/>
</dbReference>
<evidence type="ECO:0000313" key="4">
    <source>
        <dbReference type="EMBL" id="MPM23111.1"/>
    </source>
</evidence>
<reference evidence="4" key="1">
    <citation type="submission" date="2019-08" db="EMBL/GenBank/DDBJ databases">
        <authorList>
            <person name="Kucharzyk K."/>
            <person name="Murdoch R.W."/>
            <person name="Higgins S."/>
            <person name="Loffler F."/>
        </authorList>
    </citation>
    <scope>NUCLEOTIDE SEQUENCE</scope>
</reference>
<comment type="caution">
    <text evidence="4">The sequence shown here is derived from an EMBL/GenBank/DDBJ whole genome shotgun (WGS) entry which is preliminary data.</text>
</comment>
<gene>
    <name evidence="4" type="ORF">SDC9_69575</name>
</gene>
<proteinExistence type="predicted"/>
<keyword evidence="2" id="KW-1133">Transmembrane helix</keyword>
<accession>A0A644Y592</accession>
<evidence type="ECO:0000256" key="2">
    <source>
        <dbReference type="SAM" id="Phobius"/>
    </source>
</evidence>
<dbReference type="PROSITE" id="PS50943">
    <property type="entry name" value="HTH_CROC1"/>
    <property type="match status" value="1"/>
</dbReference>
<dbReference type="InterPro" id="IPR010982">
    <property type="entry name" value="Lambda_DNA-bd_dom_sf"/>
</dbReference>
<dbReference type="SUPFAM" id="SSF47413">
    <property type="entry name" value="lambda repressor-like DNA-binding domains"/>
    <property type="match status" value="1"/>
</dbReference>
<dbReference type="AlphaFoldDB" id="A0A644Y592"/>